<evidence type="ECO:0000313" key="2">
    <source>
        <dbReference type="EMBL" id="SDD73074.1"/>
    </source>
</evidence>
<dbReference type="Gene3D" id="3.40.50.1000">
    <property type="entry name" value="HAD superfamily/HAD-like"/>
    <property type="match status" value="1"/>
</dbReference>
<dbReference type="RefSeq" id="WP_092083450.1">
    <property type="nucleotide sequence ID" value="NZ_FMZW01000014.1"/>
</dbReference>
<evidence type="ECO:0000313" key="3">
    <source>
        <dbReference type="Proteomes" id="UP000199245"/>
    </source>
</evidence>
<dbReference type="PRINTS" id="PR00413">
    <property type="entry name" value="HADHALOGNASE"/>
</dbReference>
<dbReference type="InterPro" id="IPR051540">
    <property type="entry name" value="S-2-haloacid_dehalogenase"/>
</dbReference>
<sequence>MSDLSGVKALVFDVFGTVVDWRTSLINDFTKWGVTRGIKADWTALVDGWRAVYAASMDEVRKNPQNGYVILDVLHRRSLEKLVAQFDIKGLSEADLQHLTLGWHRLHGWPDSVAGLTRLKTKYIISPLSNGNVALLTNMAKFAGLPWDLVMSAELFEHYKPDPETYLGAAKLLCLPPEQVMMVAAHNYDLKHAQKLGLKTAFVARPTEYGPLQKYDFEATGEWDIVAKDFGEIASRMGC</sequence>
<protein>
    <submittedName>
        <fullName evidence="2">2-haloacid dehalogenase</fullName>
    </submittedName>
</protein>
<dbReference type="InterPro" id="IPR023214">
    <property type="entry name" value="HAD_sf"/>
</dbReference>
<dbReference type="AlphaFoldDB" id="A0A1G6X4U0"/>
<name>A0A1G6X4U0_9BRAD</name>
<dbReference type="InterPro" id="IPR006328">
    <property type="entry name" value="2-HAD"/>
</dbReference>
<dbReference type="Proteomes" id="UP000199245">
    <property type="component" value="Unassembled WGS sequence"/>
</dbReference>
<dbReference type="Gene3D" id="1.10.150.750">
    <property type="match status" value="1"/>
</dbReference>
<dbReference type="SUPFAM" id="SSF56784">
    <property type="entry name" value="HAD-like"/>
    <property type="match status" value="1"/>
</dbReference>
<dbReference type="InterPro" id="IPR006439">
    <property type="entry name" value="HAD-SF_hydro_IA"/>
</dbReference>
<proteinExistence type="predicted"/>
<gene>
    <name evidence="2" type="ORF">SAMN05216337_1014147</name>
</gene>
<dbReference type="InterPro" id="IPR036412">
    <property type="entry name" value="HAD-like_sf"/>
</dbReference>
<dbReference type="CDD" id="cd02588">
    <property type="entry name" value="HAD_L2-DEX"/>
    <property type="match status" value="1"/>
</dbReference>
<organism evidence="2 3">
    <name type="scientific">Bradyrhizobium brasilense</name>
    <dbReference type="NCBI Taxonomy" id="1419277"/>
    <lineage>
        <taxon>Bacteria</taxon>
        <taxon>Pseudomonadati</taxon>
        <taxon>Pseudomonadota</taxon>
        <taxon>Alphaproteobacteria</taxon>
        <taxon>Hyphomicrobiales</taxon>
        <taxon>Nitrobacteraceae</taxon>
        <taxon>Bradyrhizobium</taxon>
    </lineage>
</organism>
<dbReference type="PANTHER" id="PTHR43316:SF3">
    <property type="entry name" value="HALOACID DEHALOGENASE, TYPE II (AFU_ORTHOLOGUE AFUA_2G07750)-RELATED"/>
    <property type="match status" value="1"/>
</dbReference>
<dbReference type="EMBL" id="FMZW01000014">
    <property type="protein sequence ID" value="SDD73074.1"/>
    <property type="molecule type" value="Genomic_DNA"/>
</dbReference>
<keyword evidence="1" id="KW-0378">Hydrolase</keyword>
<accession>A0A1G6X4U0</accession>
<dbReference type="GO" id="GO:0019120">
    <property type="term" value="F:hydrolase activity, acting on acid halide bonds, in C-halide compounds"/>
    <property type="evidence" value="ECO:0007669"/>
    <property type="project" value="InterPro"/>
</dbReference>
<dbReference type="Pfam" id="PF00702">
    <property type="entry name" value="Hydrolase"/>
    <property type="match status" value="1"/>
</dbReference>
<dbReference type="NCBIfam" id="TIGR01428">
    <property type="entry name" value="HAD_type_II"/>
    <property type="match status" value="1"/>
</dbReference>
<reference evidence="2 3" key="1">
    <citation type="submission" date="2016-10" db="EMBL/GenBank/DDBJ databases">
        <authorList>
            <person name="de Groot N.N."/>
        </authorList>
    </citation>
    <scope>NUCLEOTIDE SEQUENCE [LARGE SCALE GENOMIC DNA]</scope>
    <source>
        <strain evidence="2 3">R5</strain>
    </source>
</reference>
<dbReference type="NCBIfam" id="TIGR01493">
    <property type="entry name" value="HAD-SF-IA-v2"/>
    <property type="match status" value="1"/>
</dbReference>
<dbReference type="PANTHER" id="PTHR43316">
    <property type="entry name" value="HYDROLASE, HALOACID DELAHOGENASE-RELATED"/>
    <property type="match status" value="1"/>
</dbReference>
<evidence type="ECO:0000256" key="1">
    <source>
        <dbReference type="ARBA" id="ARBA00022801"/>
    </source>
</evidence>